<reference evidence="1 2" key="1">
    <citation type="journal article" date="2019" name="Commun. Biol.">
        <title>The bagworm genome reveals a unique fibroin gene that provides high tensile strength.</title>
        <authorList>
            <person name="Kono N."/>
            <person name="Nakamura H."/>
            <person name="Ohtoshi R."/>
            <person name="Tomita M."/>
            <person name="Numata K."/>
            <person name="Arakawa K."/>
        </authorList>
    </citation>
    <scope>NUCLEOTIDE SEQUENCE [LARGE SCALE GENOMIC DNA]</scope>
</reference>
<proteinExistence type="predicted"/>
<keyword evidence="2" id="KW-1185">Reference proteome</keyword>
<dbReference type="OrthoDB" id="616263at2759"/>
<comment type="caution">
    <text evidence="1">The sequence shown here is derived from an EMBL/GenBank/DDBJ whole genome shotgun (WGS) entry which is preliminary data.</text>
</comment>
<dbReference type="AlphaFoldDB" id="A0A4C2ADT0"/>
<accession>A0A4C2ADT0</accession>
<dbReference type="Gene3D" id="3.30.420.10">
    <property type="entry name" value="Ribonuclease H-like superfamily/Ribonuclease H"/>
    <property type="match status" value="1"/>
</dbReference>
<evidence type="ECO:0000313" key="1">
    <source>
        <dbReference type="EMBL" id="GBP98220.1"/>
    </source>
</evidence>
<dbReference type="InterPro" id="IPR036397">
    <property type="entry name" value="RNaseH_sf"/>
</dbReference>
<protein>
    <recommendedName>
        <fullName evidence="3">Histone-lysine N-methyltransferase SETMAR</fullName>
    </recommendedName>
</protein>
<organism evidence="1 2">
    <name type="scientific">Eumeta variegata</name>
    <name type="common">Bagworm moth</name>
    <name type="synonym">Eumeta japonica</name>
    <dbReference type="NCBI Taxonomy" id="151549"/>
    <lineage>
        <taxon>Eukaryota</taxon>
        <taxon>Metazoa</taxon>
        <taxon>Ecdysozoa</taxon>
        <taxon>Arthropoda</taxon>
        <taxon>Hexapoda</taxon>
        <taxon>Insecta</taxon>
        <taxon>Pterygota</taxon>
        <taxon>Neoptera</taxon>
        <taxon>Endopterygota</taxon>
        <taxon>Lepidoptera</taxon>
        <taxon>Glossata</taxon>
        <taxon>Ditrysia</taxon>
        <taxon>Tineoidea</taxon>
        <taxon>Psychidae</taxon>
        <taxon>Oiketicinae</taxon>
        <taxon>Eumeta</taxon>
    </lineage>
</organism>
<evidence type="ECO:0000313" key="2">
    <source>
        <dbReference type="Proteomes" id="UP000299102"/>
    </source>
</evidence>
<dbReference type="Proteomes" id="UP000299102">
    <property type="component" value="Unassembled WGS sequence"/>
</dbReference>
<dbReference type="EMBL" id="BGZK01003090">
    <property type="protein sequence ID" value="GBP98220.1"/>
    <property type="molecule type" value="Genomic_DNA"/>
</dbReference>
<evidence type="ECO:0008006" key="3">
    <source>
        <dbReference type="Google" id="ProtNLM"/>
    </source>
</evidence>
<dbReference type="GO" id="GO:0003676">
    <property type="term" value="F:nucleic acid binding"/>
    <property type="evidence" value="ECO:0007669"/>
    <property type="project" value="InterPro"/>
</dbReference>
<gene>
    <name evidence="1" type="ORF">EVAR_101143_1</name>
</gene>
<sequence>MYIYDASVTLLFAITTHQPPQSPRVDAYRCLTSKRLQRYKLDLTSREVDKCEISSLVQIWRHNHQFGSLVPISDETNARIDKKTARIDQQMGVVFHHDNARPHTPLATQQILREFGWQVNAFTV</sequence>
<name>A0A4C2ADT0_EUMVA</name>